<evidence type="ECO:0000313" key="2">
    <source>
        <dbReference type="Proteomes" id="UP000507470"/>
    </source>
</evidence>
<evidence type="ECO:0000313" key="1">
    <source>
        <dbReference type="EMBL" id="CAC5397970.1"/>
    </source>
</evidence>
<protein>
    <submittedName>
        <fullName evidence="1">Uncharacterized protein</fullName>
    </submittedName>
</protein>
<dbReference type="EMBL" id="CACVKT020005786">
    <property type="protein sequence ID" value="CAC5397970.1"/>
    <property type="molecule type" value="Genomic_DNA"/>
</dbReference>
<dbReference type="AlphaFoldDB" id="A0A6J8CSW2"/>
<gene>
    <name evidence="1" type="ORF">MCOR_32373</name>
</gene>
<reference evidence="1 2" key="1">
    <citation type="submission" date="2020-06" db="EMBL/GenBank/DDBJ databases">
        <authorList>
            <person name="Li R."/>
            <person name="Bekaert M."/>
        </authorList>
    </citation>
    <scope>NUCLEOTIDE SEQUENCE [LARGE SCALE GENOMIC DNA]</scope>
    <source>
        <strain evidence="2">wild</strain>
    </source>
</reference>
<proteinExistence type="predicted"/>
<name>A0A6J8CSW2_MYTCO</name>
<dbReference type="Proteomes" id="UP000507470">
    <property type="component" value="Unassembled WGS sequence"/>
</dbReference>
<keyword evidence="2" id="KW-1185">Reference proteome</keyword>
<sequence>MSGRKRPVRPYPNDPMYCNKEQYVSHLKNMGISVKWTWRLDMIRQFYFVNQKDIQNATQRDPLVSPEPNDSKVNDGPVDANEHHFVETYQHTNENSGPSRTEEMLKDSTYALKSANEAMSAMSSMVVGLLANKDASTGSSNRPSNKSQTSSFASAYQATYGNTTPLTFTNVEQTFHRQVDTSKGIVFAEDLPILDYVSTFLANFINVRKDVLKQMHKPRLVRTSLS</sequence>
<accession>A0A6J8CSW2</accession>
<organism evidence="1 2">
    <name type="scientific">Mytilus coruscus</name>
    <name type="common">Sea mussel</name>
    <dbReference type="NCBI Taxonomy" id="42192"/>
    <lineage>
        <taxon>Eukaryota</taxon>
        <taxon>Metazoa</taxon>
        <taxon>Spiralia</taxon>
        <taxon>Lophotrochozoa</taxon>
        <taxon>Mollusca</taxon>
        <taxon>Bivalvia</taxon>
        <taxon>Autobranchia</taxon>
        <taxon>Pteriomorphia</taxon>
        <taxon>Mytilida</taxon>
        <taxon>Mytiloidea</taxon>
        <taxon>Mytilidae</taxon>
        <taxon>Mytilinae</taxon>
        <taxon>Mytilus</taxon>
    </lineage>
</organism>